<name>A0ABD2XND5_9HYME</name>
<keyword evidence="1" id="KW-0175">Coiled coil</keyword>
<comment type="caution">
    <text evidence="2">The sequence shown here is derived from an EMBL/GenBank/DDBJ whole genome shotgun (WGS) entry which is preliminary data.</text>
</comment>
<evidence type="ECO:0000313" key="3">
    <source>
        <dbReference type="Proteomes" id="UP001627154"/>
    </source>
</evidence>
<protein>
    <submittedName>
        <fullName evidence="2">Uncharacterized protein</fullName>
    </submittedName>
</protein>
<dbReference type="Proteomes" id="UP001627154">
    <property type="component" value="Unassembled WGS sequence"/>
</dbReference>
<accession>A0ABD2XND5</accession>
<dbReference type="EMBL" id="JBJJXI010000018">
    <property type="protein sequence ID" value="KAL3406852.1"/>
    <property type="molecule type" value="Genomic_DNA"/>
</dbReference>
<proteinExistence type="predicted"/>
<gene>
    <name evidence="2" type="ORF">TKK_000975</name>
</gene>
<evidence type="ECO:0000256" key="1">
    <source>
        <dbReference type="SAM" id="Coils"/>
    </source>
</evidence>
<feature type="coiled-coil region" evidence="1">
    <location>
        <begin position="52"/>
        <end position="99"/>
    </location>
</feature>
<evidence type="ECO:0000313" key="2">
    <source>
        <dbReference type="EMBL" id="KAL3406852.1"/>
    </source>
</evidence>
<dbReference type="AlphaFoldDB" id="A0ABD2XND5"/>
<reference evidence="2 3" key="1">
    <citation type="journal article" date="2024" name="bioRxiv">
        <title>A reference genome for Trichogramma kaykai: A tiny desert-dwelling parasitoid wasp with competing sex-ratio distorters.</title>
        <authorList>
            <person name="Culotta J."/>
            <person name="Lindsey A.R."/>
        </authorList>
    </citation>
    <scope>NUCLEOTIDE SEQUENCE [LARGE SCALE GENOMIC DNA]</scope>
    <source>
        <strain evidence="2 3">KSX58</strain>
    </source>
</reference>
<sequence>MIRCFEAVRGDDTDHLVPECTGIADDVIHAYSIANMLLFHRHFGLYIRQEAYDLLENRCNALKEEVEDFERRHEVVNVREDVQKTIEVLTEKLSKIKDIVITEDISLYQLCQMNYSKGLYNR</sequence>
<organism evidence="2 3">
    <name type="scientific">Trichogramma kaykai</name>
    <dbReference type="NCBI Taxonomy" id="54128"/>
    <lineage>
        <taxon>Eukaryota</taxon>
        <taxon>Metazoa</taxon>
        <taxon>Ecdysozoa</taxon>
        <taxon>Arthropoda</taxon>
        <taxon>Hexapoda</taxon>
        <taxon>Insecta</taxon>
        <taxon>Pterygota</taxon>
        <taxon>Neoptera</taxon>
        <taxon>Endopterygota</taxon>
        <taxon>Hymenoptera</taxon>
        <taxon>Apocrita</taxon>
        <taxon>Proctotrupomorpha</taxon>
        <taxon>Chalcidoidea</taxon>
        <taxon>Trichogrammatidae</taxon>
        <taxon>Trichogramma</taxon>
    </lineage>
</organism>
<keyword evidence="3" id="KW-1185">Reference proteome</keyword>